<evidence type="ECO:0000313" key="1">
    <source>
        <dbReference type="EMBL" id="MFD1660384.1"/>
    </source>
</evidence>
<comment type="caution">
    <text evidence="1">The sequence shown here is derived from an EMBL/GenBank/DDBJ whole genome shotgun (WGS) entry which is preliminary data.</text>
</comment>
<dbReference type="RefSeq" id="WP_381084424.1">
    <property type="nucleotide sequence ID" value="NZ_JBHUDX010000053.1"/>
</dbReference>
<keyword evidence="2" id="KW-1185">Reference proteome</keyword>
<accession>A0ABW4IUX6</accession>
<dbReference type="EMBL" id="JBHUDX010000053">
    <property type="protein sequence ID" value="MFD1660384.1"/>
    <property type="molecule type" value="Genomic_DNA"/>
</dbReference>
<dbReference type="Proteomes" id="UP001597261">
    <property type="component" value="Unassembled WGS sequence"/>
</dbReference>
<name>A0ABW4IUX6_9ACTN</name>
<gene>
    <name evidence="1" type="ORF">ACFSL4_19780</name>
</gene>
<protein>
    <submittedName>
        <fullName evidence="1">Uncharacterized protein</fullName>
    </submittedName>
</protein>
<evidence type="ECO:0000313" key="2">
    <source>
        <dbReference type="Proteomes" id="UP001597261"/>
    </source>
</evidence>
<proteinExistence type="predicted"/>
<sequence>MSGLSGLALAVTAAAGVGPRPLVLLTAGSFVTVYALDTAAALRLLPRAVWRAAPRSSCWWRSPHSSS</sequence>
<reference evidence="2" key="1">
    <citation type="journal article" date="2019" name="Int. J. Syst. Evol. Microbiol.">
        <title>The Global Catalogue of Microorganisms (GCM) 10K type strain sequencing project: providing services to taxonomists for standard genome sequencing and annotation.</title>
        <authorList>
            <consortium name="The Broad Institute Genomics Platform"/>
            <consortium name="The Broad Institute Genome Sequencing Center for Infectious Disease"/>
            <person name="Wu L."/>
            <person name="Ma J."/>
        </authorList>
    </citation>
    <scope>NUCLEOTIDE SEQUENCE [LARGE SCALE GENOMIC DNA]</scope>
    <source>
        <strain evidence="2">CGMCC 1.12470</strain>
    </source>
</reference>
<organism evidence="1 2">
    <name type="scientific">Streptomyces caeni</name>
    <dbReference type="NCBI Taxonomy" id="2307231"/>
    <lineage>
        <taxon>Bacteria</taxon>
        <taxon>Bacillati</taxon>
        <taxon>Actinomycetota</taxon>
        <taxon>Actinomycetes</taxon>
        <taxon>Kitasatosporales</taxon>
        <taxon>Streptomycetaceae</taxon>
        <taxon>Streptomyces</taxon>
    </lineage>
</organism>